<keyword evidence="3" id="KW-1185">Reference proteome</keyword>
<sequence length="137" mass="16056">MPSSGMLFRCLMFSQVVAYQACQERVVRQDVADTSRIHEFLKDESLRIHRKVFEVMHVINVDKVDLAAYQVKGITRIWYDQCVFMGSFFPRELREAKMVVDMRRRMSLFVSGLSLLSSKEGKAYMFIGDMDIERLMI</sequence>
<keyword evidence="1" id="KW-0732">Signal</keyword>
<feature type="signal peptide" evidence="1">
    <location>
        <begin position="1"/>
        <end position="18"/>
    </location>
</feature>
<organism evidence="2 3">
    <name type="scientific">Solanum commersonii</name>
    <name type="common">Commerson's wild potato</name>
    <name type="synonym">Commerson's nightshade</name>
    <dbReference type="NCBI Taxonomy" id="4109"/>
    <lineage>
        <taxon>Eukaryota</taxon>
        <taxon>Viridiplantae</taxon>
        <taxon>Streptophyta</taxon>
        <taxon>Embryophyta</taxon>
        <taxon>Tracheophyta</taxon>
        <taxon>Spermatophyta</taxon>
        <taxon>Magnoliopsida</taxon>
        <taxon>eudicotyledons</taxon>
        <taxon>Gunneridae</taxon>
        <taxon>Pentapetalae</taxon>
        <taxon>asterids</taxon>
        <taxon>lamiids</taxon>
        <taxon>Solanales</taxon>
        <taxon>Solanaceae</taxon>
        <taxon>Solanoideae</taxon>
        <taxon>Solaneae</taxon>
        <taxon>Solanum</taxon>
    </lineage>
</organism>
<feature type="chain" id="PRO_5039896112" evidence="1">
    <location>
        <begin position="19"/>
        <end position="137"/>
    </location>
</feature>
<evidence type="ECO:0000313" key="3">
    <source>
        <dbReference type="Proteomes" id="UP000824120"/>
    </source>
</evidence>
<dbReference type="AlphaFoldDB" id="A0A9J6B4F9"/>
<dbReference type="EMBL" id="JACXVP010000001">
    <property type="protein sequence ID" value="KAG5631482.1"/>
    <property type="molecule type" value="Genomic_DNA"/>
</dbReference>
<reference evidence="2 3" key="1">
    <citation type="submission" date="2020-09" db="EMBL/GenBank/DDBJ databases">
        <title>De no assembly of potato wild relative species, Solanum commersonii.</title>
        <authorList>
            <person name="Cho K."/>
        </authorList>
    </citation>
    <scope>NUCLEOTIDE SEQUENCE [LARGE SCALE GENOMIC DNA]</scope>
    <source>
        <strain evidence="2">LZ3.2</strain>
        <tissue evidence="2">Leaf</tissue>
    </source>
</reference>
<protein>
    <submittedName>
        <fullName evidence="2">Uncharacterized protein</fullName>
    </submittedName>
</protein>
<comment type="caution">
    <text evidence="2">The sequence shown here is derived from an EMBL/GenBank/DDBJ whole genome shotgun (WGS) entry which is preliminary data.</text>
</comment>
<dbReference type="Proteomes" id="UP000824120">
    <property type="component" value="Chromosome 1"/>
</dbReference>
<proteinExistence type="predicted"/>
<evidence type="ECO:0000256" key="1">
    <source>
        <dbReference type="SAM" id="SignalP"/>
    </source>
</evidence>
<evidence type="ECO:0000313" key="2">
    <source>
        <dbReference type="EMBL" id="KAG5631482.1"/>
    </source>
</evidence>
<name>A0A9J6B4F9_SOLCO</name>
<accession>A0A9J6B4F9</accession>
<dbReference type="OrthoDB" id="1305854at2759"/>
<gene>
    <name evidence="2" type="ORF">H5410_003199</name>
</gene>